<dbReference type="SMART" id="SM00672">
    <property type="entry name" value="CAP10"/>
    <property type="match status" value="1"/>
</dbReference>
<dbReference type="InterPro" id="IPR051091">
    <property type="entry name" value="O-Glucosyltr/Glycosyltrsf_90"/>
</dbReference>
<organism evidence="5 6">
    <name type="scientific">Steinernema hermaphroditum</name>
    <dbReference type="NCBI Taxonomy" id="289476"/>
    <lineage>
        <taxon>Eukaryota</taxon>
        <taxon>Metazoa</taxon>
        <taxon>Ecdysozoa</taxon>
        <taxon>Nematoda</taxon>
        <taxon>Chromadorea</taxon>
        <taxon>Rhabditida</taxon>
        <taxon>Tylenchina</taxon>
        <taxon>Panagrolaimomorpha</taxon>
        <taxon>Strongyloidoidea</taxon>
        <taxon>Steinernematidae</taxon>
        <taxon>Steinernema</taxon>
    </lineage>
</organism>
<keyword evidence="6" id="KW-1185">Reference proteome</keyword>
<accession>A0AA39IHR1</accession>
<comment type="subcellular location">
    <subcellularLocation>
        <location evidence="1">Endoplasmic reticulum lumen</location>
    </subcellularLocation>
</comment>
<gene>
    <name evidence="5" type="ORF">QR680_008379</name>
</gene>
<dbReference type="Proteomes" id="UP001175271">
    <property type="component" value="Unassembled WGS sequence"/>
</dbReference>
<dbReference type="Pfam" id="PF05686">
    <property type="entry name" value="Glyco_transf_90"/>
    <property type="match status" value="1"/>
</dbReference>
<reference evidence="5" key="1">
    <citation type="submission" date="2023-06" db="EMBL/GenBank/DDBJ databases">
        <title>Genomic analysis of the entomopathogenic nematode Steinernema hermaphroditum.</title>
        <authorList>
            <person name="Schwarz E.M."/>
            <person name="Heppert J.K."/>
            <person name="Baniya A."/>
            <person name="Schwartz H.T."/>
            <person name="Tan C.-H."/>
            <person name="Antoshechkin I."/>
            <person name="Sternberg P.W."/>
            <person name="Goodrich-Blair H."/>
            <person name="Dillman A.R."/>
        </authorList>
    </citation>
    <scope>NUCLEOTIDE SEQUENCE</scope>
    <source>
        <strain evidence="5">PS9179</strain>
        <tissue evidence="5">Whole animal</tissue>
    </source>
</reference>
<dbReference type="PANTHER" id="PTHR12203">
    <property type="entry name" value="KDEL LYS-ASP-GLU-LEU CONTAINING - RELATED"/>
    <property type="match status" value="1"/>
</dbReference>
<dbReference type="InterPro" id="IPR006598">
    <property type="entry name" value="CAP10"/>
</dbReference>
<evidence type="ECO:0000313" key="5">
    <source>
        <dbReference type="EMBL" id="KAK0423870.1"/>
    </source>
</evidence>
<dbReference type="AlphaFoldDB" id="A0AA39IHR1"/>
<dbReference type="EMBL" id="JAUCMV010000001">
    <property type="protein sequence ID" value="KAK0423870.1"/>
    <property type="molecule type" value="Genomic_DNA"/>
</dbReference>
<evidence type="ECO:0000256" key="2">
    <source>
        <dbReference type="ARBA" id="ARBA00045690"/>
    </source>
</evidence>
<dbReference type="PANTHER" id="PTHR12203:SF122">
    <property type="entry name" value="GLYCOSYL TRANSFERASE CAP10 DOMAIN-CONTAINING PROTEIN"/>
    <property type="match status" value="1"/>
</dbReference>
<evidence type="ECO:0000256" key="1">
    <source>
        <dbReference type="ARBA" id="ARBA00004319"/>
    </source>
</evidence>
<comment type="caution">
    <text evidence="5">The sequence shown here is derived from an EMBL/GenBank/DDBJ whole genome shotgun (WGS) entry which is preliminary data.</text>
</comment>
<dbReference type="InterPro" id="IPR013783">
    <property type="entry name" value="Ig-like_fold"/>
</dbReference>
<dbReference type="Gene3D" id="2.60.40.10">
    <property type="entry name" value="Immunoglobulins"/>
    <property type="match status" value="1"/>
</dbReference>
<sequence length="497" mass="57609">MMFLLSALLVALWVPRCSAEICHLSTLNQNLPVRYLHIQLTDEDQKNLTESSGPLEVAVRGEPQGECRFRKEVIDRFDGSYILRLRLHAVCERIEVEIKDFKGQKLCGSPIVIGNGKEEPILPENCDCPTQTLDEWLESNECEKFSYTQLEKDLEQWDEIRFMDVIRKVKGSWGHPSRRLSASLCHYRIVNNEIFRKCYGEYTGFKMFSDELLMSLSRKMTLPDTEFIMNLGDWPLQNRQRDGVPVVSWCGSTDTMDIVLPTYELTQSVLNALHSVTLDVHTARGKEGVRWSEKEPTAVFRGRDSNEKRLEVARLAVERPELISGGITRYFFFDRERNPPAVNHSKFNDFFKHKYVINIDGTVAAYRFPMLLSGDSVILKSHSKYYEHFYADMKPNVHYIPFENVQQLEGIIRDLETNPSKAKKIIANSNQFVNDHLQPLNVFCYHAKFLKEYSKKLSKHFTPVDGMEKVEKFSNRLQKATNCRCAKRERSALKNEL</sequence>
<evidence type="ECO:0000259" key="4">
    <source>
        <dbReference type="SMART" id="SM00672"/>
    </source>
</evidence>
<protein>
    <recommendedName>
        <fullName evidence="4">Glycosyl transferase CAP10 domain-containing protein</fullName>
    </recommendedName>
</protein>
<name>A0AA39IHR1_9BILA</name>
<feature type="chain" id="PRO_5041389534" description="Glycosyl transferase CAP10 domain-containing protein" evidence="3">
    <location>
        <begin position="20"/>
        <end position="497"/>
    </location>
</feature>
<dbReference type="GO" id="GO:0005788">
    <property type="term" value="C:endoplasmic reticulum lumen"/>
    <property type="evidence" value="ECO:0007669"/>
    <property type="project" value="UniProtKB-SubCell"/>
</dbReference>
<evidence type="ECO:0000256" key="3">
    <source>
        <dbReference type="SAM" id="SignalP"/>
    </source>
</evidence>
<feature type="domain" description="Glycosyl transferase CAP10" evidence="4">
    <location>
        <begin position="221"/>
        <end position="459"/>
    </location>
</feature>
<keyword evidence="3" id="KW-0732">Signal</keyword>
<feature type="signal peptide" evidence="3">
    <location>
        <begin position="1"/>
        <end position="19"/>
    </location>
</feature>
<evidence type="ECO:0000313" key="6">
    <source>
        <dbReference type="Proteomes" id="UP001175271"/>
    </source>
</evidence>
<dbReference type="GO" id="GO:0046527">
    <property type="term" value="F:glucosyltransferase activity"/>
    <property type="evidence" value="ECO:0007669"/>
    <property type="project" value="TreeGrafter"/>
</dbReference>
<proteinExistence type="predicted"/>
<comment type="function">
    <text evidence="2">Protein O-glucosyltransferase. Catalyzes the reaction that attaches glucose through an O-glycosidic linkage to a conserved serine residue found in the consensus sequence C-X-S-X-[PA]-C in epidermal growth factor-like repeats. Regulates Notch signaling by glucosylating Notch in the ER, glucosylation is required for the correct folding and cleavage of Notch.</text>
</comment>